<feature type="region of interest" description="Disordered" evidence="6">
    <location>
        <begin position="614"/>
        <end position="634"/>
    </location>
</feature>
<feature type="transmembrane region" description="Helical" evidence="7">
    <location>
        <begin position="500"/>
        <end position="520"/>
    </location>
</feature>
<evidence type="ECO:0000256" key="5">
    <source>
        <dbReference type="ARBA" id="ARBA00023136"/>
    </source>
</evidence>
<dbReference type="PANTHER" id="PTHR30619">
    <property type="entry name" value="DNA INTERNALIZATION/COMPETENCE PROTEIN COMEC/REC2"/>
    <property type="match status" value="1"/>
</dbReference>
<feature type="transmembrane region" description="Helical" evidence="7">
    <location>
        <begin position="252"/>
        <end position="274"/>
    </location>
</feature>
<proteinExistence type="predicted"/>
<feature type="domain" description="ComEC/Rec2-related protein" evidence="9">
    <location>
        <begin position="231"/>
        <end position="491"/>
    </location>
</feature>
<dbReference type="PROSITE" id="PS51257">
    <property type="entry name" value="PROKAR_LIPOPROTEIN"/>
    <property type="match status" value="1"/>
</dbReference>
<dbReference type="Gene3D" id="3.60.15.10">
    <property type="entry name" value="Ribonuclease Z/Hydroxyacylglutathione hydrolase-like"/>
    <property type="match status" value="1"/>
</dbReference>
<feature type="transmembrane region" description="Helical" evidence="7">
    <location>
        <begin position="328"/>
        <end position="349"/>
    </location>
</feature>
<sequence>MREHDARLMPAALASLVSCAYAGAQRQWDAVALGWGVSAVIAIALAVVAARLTRGAGRVRWRRWRDVASVCALACALTAVVMATAAARWHHDVPEWARSPTSGERVTIEGTVVSDSRPAGRDAWTGERRWSVAVEAVEACISPCADVRPVRMTVDVVGASGEAPRLGERVRVEGRASGSQDTRRVVTVWNARITPLNGSNRMLGVVASVRDSARGAATDLPDEVRGLALGMTIGDTAEMPAGLAAAMRTTGLTHLTAVSGSHFAIVTLALGWLLKRAIRPRPVRAVVLALAMSLLAALVLPEPSVLRALTMSLTVALGWWWGRPARALPALGAGLLVLLVAEPGLAGAIGLQLSVVAVIAIVVWSPRLAVVLGRWMLAPLARSVAVPLSAWLSCWPLLVALRPGVGPYAVPANLVSALAAFPVTVIGLLATVVSTLWSGGGAALMWAAGVCAWPVAWSARAFAAAPGAWIAWPLGAGGIALAAAVTGCVVLATATARLKVGFRLAAAIVAVVLAGTSPAWTVTVGPAMDDWRVVVCDVGQGDMMMVRVDSRSAVVIDTGPAGGAGASCLHRYGVTHVPLLVLTHPHADHDGAVTELAAVASIDGAWVSPAATRPGHDVGARDAASSGIPVSVPRQTDAWSQGDVSLAVLYPPASVANASTSSEINDASITVAIRAGPLTVLALGDLEEGGQRALARILGGPVVVDLVKVAHHGSASQSPVLASLITARVAAISVGAGNPYGHPAPETRALYASRALAVLTTEECGDIALGDSAVASGCPASMAG</sequence>
<accession>A0A7Y9Z924</accession>
<dbReference type="Pfam" id="PF13567">
    <property type="entry name" value="DUF4131"/>
    <property type="match status" value="1"/>
</dbReference>
<evidence type="ECO:0000313" key="12">
    <source>
        <dbReference type="Proteomes" id="UP000547973"/>
    </source>
</evidence>
<dbReference type="SUPFAM" id="SSF56281">
    <property type="entry name" value="Metallo-hydrolase/oxidoreductase"/>
    <property type="match status" value="1"/>
</dbReference>
<feature type="transmembrane region" description="Helical" evidence="7">
    <location>
        <begin position="32"/>
        <end position="52"/>
    </location>
</feature>
<evidence type="ECO:0000256" key="4">
    <source>
        <dbReference type="ARBA" id="ARBA00022989"/>
    </source>
</evidence>
<dbReference type="PANTHER" id="PTHR30619:SF1">
    <property type="entry name" value="RECOMBINATION PROTEIN 2"/>
    <property type="match status" value="1"/>
</dbReference>
<evidence type="ECO:0000256" key="1">
    <source>
        <dbReference type="ARBA" id="ARBA00004651"/>
    </source>
</evidence>
<feature type="domain" description="DUF4131" evidence="10">
    <location>
        <begin position="37"/>
        <end position="175"/>
    </location>
</feature>
<comment type="subcellular location">
    <subcellularLocation>
        <location evidence="1">Cell membrane</location>
        <topology evidence="1">Multi-pass membrane protein</topology>
    </subcellularLocation>
</comment>
<dbReference type="EMBL" id="JACBZO010000001">
    <property type="protein sequence ID" value="NYI41052.1"/>
    <property type="molecule type" value="Genomic_DNA"/>
</dbReference>
<feature type="transmembrane region" description="Helical" evidence="7">
    <location>
        <begin position="281"/>
        <end position="299"/>
    </location>
</feature>
<feature type="transmembrane region" description="Helical" evidence="7">
    <location>
        <begin position="64"/>
        <end position="87"/>
    </location>
</feature>
<dbReference type="CDD" id="cd07731">
    <property type="entry name" value="ComA-like_MBL-fold"/>
    <property type="match status" value="1"/>
</dbReference>
<keyword evidence="5 7" id="KW-0472">Membrane</keyword>
<protein>
    <submittedName>
        <fullName evidence="11">Competence protein ComEC</fullName>
    </submittedName>
</protein>
<dbReference type="InterPro" id="IPR025405">
    <property type="entry name" value="DUF4131"/>
</dbReference>
<evidence type="ECO:0000259" key="9">
    <source>
        <dbReference type="Pfam" id="PF03772"/>
    </source>
</evidence>
<feature type="transmembrane region" description="Helical" evidence="7">
    <location>
        <begin position="444"/>
        <end position="463"/>
    </location>
</feature>
<evidence type="ECO:0000256" key="3">
    <source>
        <dbReference type="ARBA" id="ARBA00022692"/>
    </source>
</evidence>
<dbReference type="InterPro" id="IPR001279">
    <property type="entry name" value="Metallo-B-lactamas"/>
</dbReference>
<dbReference type="GO" id="GO:0005886">
    <property type="term" value="C:plasma membrane"/>
    <property type="evidence" value="ECO:0007669"/>
    <property type="project" value="UniProtKB-SubCell"/>
</dbReference>
<dbReference type="Pfam" id="PF03772">
    <property type="entry name" value="Competence"/>
    <property type="match status" value="1"/>
</dbReference>
<feature type="transmembrane region" description="Helical" evidence="7">
    <location>
        <begin position="469"/>
        <end position="493"/>
    </location>
</feature>
<feature type="transmembrane region" description="Helical" evidence="7">
    <location>
        <begin position="414"/>
        <end position="437"/>
    </location>
</feature>
<dbReference type="InterPro" id="IPR052159">
    <property type="entry name" value="Competence_DNA_uptake"/>
</dbReference>
<comment type="caution">
    <text evidence="11">The sequence shown here is derived from an EMBL/GenBank/DDBJ whole genome shotgun (WGS) entry which is preliminary data.</text>
</comment>
<evidence type="ECO:0000313" key="11">
    <source>
        <dbReference type="EMBL" id="NYI41052.1"/>
    </source>
</evidence>
<dbReference type="InterPro" id="IPR036866">
    <property type="entry name" value="RibonucZ/Hydroxyglut_hydro"/>
</dbReference>
<evidence type="ECO:0000256" key="6">
    <source>
        <dbReference type="SAM" id="MobiDB-lite"/>
    </source>
</evidence>
<dbReference type="InterPro" id="IPR004477">
    <property type="entry name" value="ComEC_N"/>
</dbReference>
<dbReference type="InterPro" id="IPR035681">
    <property type="entry name" value="ComA-like_MBL"/>
</dbReference>
<organism evidence="11 12">
    <name type="scientific">Demequina lutea</name>
    <dbReference type="NCBI Taxonomy" id="431489"/>
    <lineage>
        <taxon>Bacteria</taxon>
        <taxon>Bacillati</taxon>
        <taxon>Actinomycetota</taxon>
        <taxon>Actinomycetes</taxon>
        <taxon>Micrococcales</taxon>
        <taxon>Demequinaceae</taxon>
        <taxon>Demequina</taxon>
    </lineage>
</organism>
<evidence type="ECO:0000256" key="2">
    <source>
        <dbReference type="ARBA" id="ARBA00022475"/>
    </source>
</evidence>
<name>A0A7Y9Z924_9MICO</name>
<dbReference type="RefSeq" id="WP_062075303.1">
    <property type="nucleotide sequence ID" value="NZ_BBRC01000007.1"/>
</dbReference>
<dbReference type="Pfam" id="PF00753">
    <property type="entry name" value="Lactamase_B"/>
    <property type="match status" value="1"/>
</dbReference>
<evidence type="ECO:0000256" key="7">
    <source>
        <dbReference type="SAM" id="Phobius"/>
    </source>
</evidence>
<evidence type="ECO:0000259" key="8">
    <source>
        <dbReference type="Pfam" id="PF00753"/>
    </source>
</evidence>
<dbReference type="AlphaFoldDB" id="A0A7Y9Z924"/>
<dbReference type="Proteomes" id="UP000547973">
    <property type="component" value="Unassembled WGS sequence"/>
</dbReference>
<evidence type="ECO:0000259" key="10">
    <source>
        <dbReference type="Pfam" id="PF13567"/>
    </source>
</evidence>
<dbReference type="OrthoDB" id="7177610at2"/>
<keyword evidence="2" id="KW-1003">Cell membrane</keyword>
<feature type="transmembrane region" description="Helical" evidence="7">
    <location>
        <begin position="355"/>
        <end position="377"/>
    </location>
</feature>
<keyword evidence="12" id="KW-1185">Reference proteome</keyword>
<keyword evidence="4 7" id="KW-1133">Transmembrane helix</keyword>
<reference evidence="11 12" key="1">
    <citation type="submission" date="2020-07" db="EMBL/GenBank/DDBJ databases">
        <title>Sequencing the genomes of 1000 actinobacteria strains.</title>
        <authorList>
            <person name="Klenk H.-P."/>
        </authorList>
    </citation>
    <scope>NUCLEOTIDE SEQUENCE [LARGE SCALE GENOMIC DNA]</scope>
    <source>
        <strain evidence="11 12">DSM 19970</strain>
    </source>
</reference>
<dbReference type="NCBIfam" id="TIGR00360">
    <property type="entry name" value="ComEC_N-term"/>
    <property type="match status" value="1"/>
</dbReference>
<gene>
    <name evidence="11" type="ORF">BKA03_001171</name>
</gene>
<feature type="domain" description="Metallo-beta-lactamase" evidence="8">
    <location>
        <begin position="537"/>
        <end position="633"/>
    </location>
</feature>
<keyword evidence="3 7" id="KW-0812">Transmembrane</keyword>